<gene>
    <name evidence="2" type="ORF">AVDCRST_MAG88-2674</name>
</gene>
<proteinExistence type="predicted"/>
<organism evidence="2">
    <name type="scientific">uncultured Thermomicrobiales bacterium</name>
    <dbReference type="NCBI Taxonomy" id="1645740"/>
    <lineage>
        <taxon>Bacteria</taxon>
        <taxon>Pseudomonadati</taxon>
        <taxon>Thermomicrobiota</taxon>
        <taxon>Thermomicrobia</taxon>
        <taxon>Thermomicrobiales</taxon>
        <taxon>environmental samples</taxon>
    </lineage>
</organism>
<accession>A0A6J4VD90</accession>
<dbReference type="EMBL" id="CADCWM010000653">
    <property type="protein sequence ID" value="CAA9574358.1"/>
    <property type="molecule type" value="Genomic_DNA"/>
</dbReference>
<dbReference type="AlphaFoldDB" id="A0A6J4VD90"/>
<sequence length="136" mass="14686">MWHAKAHAGHLPNDPVIMSLADRCRQPYACTTDVLVDIGAVVERRFAMIAQRRSQGYDWLPDNAGDRARDEPRWAAARPASGKGSSRFTARRAARESAPPRRSRPGRTARPAPTRSAGGSSAGGGRAPRFVGPGEE</sequence>
<reference evidence="2" key="1">
    <citation type="submission" date="2020-02" db="EMBL/GenBank/DDBJ databases">
        <authorList>
            <person name="Meier V. D."/>
        </authorList>
    </citation>
    <scope>NUCLEOTIDE SEQUENCE</scope>
    <source>
        <strain evidence="2">AVDCRST_MAG88</strain>
    </source>
</reference>
<feature type="region of interest" description="Disordered" evidence="1">
    <location>
        <begin position="53"/>
        <end position="136"/>
    </location>
</feature>
<feature type="compositionally biased region" description="Low complexity" evidence="1">
    <location>
        <begin position="108"/>
        <end position="119"/>
    </location>
</feature>
<evidence type="ECO:0000256" key="1">
    <source>
        <dbReference type="SAM" id="MobiDB-lite"/>
    </source>
</evidence>
<protein>
    <submittedName>
        <fullName evidence="2">Uncharacterized protein</fullName>
    </submittedName>
</protein>
<name>A0A6J4VD90_9BACT</name>
<feature type="compositionally biased region" description="Basic and acidic residues" evidence="1">
    <location>
        <begin position="64"/>
        <end position="73"/>
    </location>
</feature>
<evidence type="ECO:0000313" key="2">
    <source>
        <dbReference type="EMBL" id="CAA9574358.1"/>
    </source>
</evidence>